<dbReference type="Proteomes" id="UP001589532">
    <property type="component" value="Unassembled WGS sequence"/>
</dbReference>
<keyword evidence="1" id="KW-1133">Transmembrane helix</keyword>
<evidence type="ECO:0000256" key="1">
    <source>
        <dbReference type="SAM" id="Phobius"/>
    </source>
</evidence>
<keyword evidence="3" id="KW-1185">Reference proteome</keyword>
<reference evidence="2 3" key="1">
    <citation type="submission" date="2024-09" db="EMBL/GenBank/DDBJ databases">
        <authorList>
            <person name="Sun Q."/>
            <person name="Mori K."/>
        </authorList>
    </citation>
    <scope>NUCLEOTIDE SEQUENCE [LARGE SCALE GENOMIC DNA]</scope>
    <source>
        <strain evidence="2 3">JCM 3143</strain>
    </source>
</reference>
<keyword evidence="1" id="KW-0812">Transmembrane</keyword>
<gene>
    <name evidence="2" type="ORF">ACFFSA_52180</name>
</gene>
<dbReference type="RefSeq" id="WP_344994284.1">
    <property type="nucleotide sequence ID" value="NZ_BAAAXV010000008.1"/>
</dbReference>
<accession>A0ABV5SKP3</accession>
<evidence type="ECO:0000313" key="2">
    <source>
        <dbReference type="EMBL" id="MFB9631673.1"/>
    </source>
</evidence>
<name>A0ABV5SKP3_9ACTN</name>
<protein>
    <submittedName>
        <fullName evidence="2">VC0807 family protein</fullName>
    </submittedName>
</protein>
<feature type="transmembrane region" description="Helical" evidence="1">
    <location>
        <begin position="139"/>
        <end position="163"/>
    </location>
</feature>
<keyword evidence="1" id="KW-0472">Membrane</keyword>
<proteinExistence type="predicted"/>
<comment type="caution">
    <text evidence="2">The sequence shown here is derived from an EMBL/GenBank/DDBJ whole genome shotgun (WGS) entry which is preliminary data.</text>
</comment>
<organism evidence="2 3">
    <name type="scientific">Nonomuraea helvata</name>
    <dbReference type="NCBI Taxonomy" id="37484"/>
    <lineage>
        <taxon>Bacteria</taxon>
        <taxon>Bacillati</taxon>
        <taxon>Actinomycetota</taxon>
        <taxon>Actinomycetes</taxon>
        <taxon>Streptosporangiales</taxon>
        <taxon>Streptosporangiaceae</taxon>
        <taxon>Nonomuraea</taxon>
    </lineage>
</organism>
<dbReference type="NCBIfam" id="NF041646">
    <property type="entry name" value="VC0807_fam"/>
    <property type="match status" value="1"/>
</dbReference>
<evidence type="ECO:0000313" key="3">
    <source>
        <dbReference type="Proteomes" id="UP001589532"/>
    </source>
</evidence>
<feature type="transmembrane region" description="Helical" evidence="1">
    <location>
        <begin position="81"/>
        <end position="103"/>
    </location>
</feature>
<feature type="transmembrane region" description="Helical" evidence="1">
    <location>
        <begin position="169"/>
        <end position="191"/>
    </location>
</feature>
<sequence>MNRSLVKVLVWDVLPSVAAYYALRALGSSEYVALLTAAAVGFVRAAYVGISERKLDGFAAFMGLIFGLGLALAFVTGDERFLLAVKSFTTGSVAAVLAATCLARRPAAYAMAKRFGAEDAATAARWDRLYEADARFRRVYVVMTLTWAGALLAESAVRIPLIYLLPVDVMAGLSSALLIGTLALLAVWSAWYGRRGEQAATAAQHQAT</sequence>
<feature type="transmembrane region" description="Helical" evidence="1">
    <location>
        <begin position="31"/>
        <end position="50"/>
    </location>
</feature>
<feature type="transmembrane region" description="Helical" evidence="1">
    <location>
        <begin position="57"/>
        <end position="75"/>
    </location>
</feature>
<dbReference type="EMBL" id="JBHMBW010000108">
    <property type="protein sequence ID" value="MFB9631673.1"/>
    <property type="molecule type" value="Genomic_DNA"/>
</dbReference>